<dbReference type="GO" id="GO:0006355">
    <property type="term" value="P:regulation of DNA-templated transcription"/>
    <property type="evidence" value="ECO:0000318"/>
    <property type="project" value="GO_Central"/>
</dbReference>
<evidence type="ECO:0000313" key="8">
    <source>
        <dbReference type="EnsemblPlants" id="KQK17899"/>
    </source>
</evidence>
<evidence type="ECO:0000256" key="5">
    <source>
        <dbReference type="SAM" id="MobiDB-lite"/>
    </source>
</evidence>
<evidence type="ECO:0000313" key="9">
    <source>
        <dbReference type="Proteomes" id="UP000008810"/>
    </source>
</evidence>
<dbReference type="PROSITE" id="PS50114">
    <property type="entry name" value="GATA_ZN_FINGER_2"/>
    <property type="match status" value="1"/>
</dbReference>
<dbReference type="AlphaFoldDB" id="I1GXU4"/>
<dbReference type="HOGENOM" id="CLU_059658_0_0_1"/>
<dbReference type="KEGG" id="bdi:100833248"/>
<reference evidence="7" key="2">
    <citation type="submission" date="2017-06" db="EMBL/GenBank/DDBJ databases">
        <title>WGS assembly of Brachypodium distachyon.</title>
        <authorList>
            <consortium name="The International Brachypodium Initiative"/>
            <person name="Lucas S."/>
            <person name="Harmon-Smith M."/>
            <person name="Lail K."/>
            <person name="Tice H."/>
            <person name="Grimwood J."/>
            <person name="Bruce D."/>
            <person name="Barry K."/>
            <person name="Shu S."/>
            <person name="Lindquist E."/>
            <person name="Wang M."/>
            <person name="Pitluck S."/>
            <person name="Vogel J.P."/>
            <person name="Garvin D.F."/>
            <person name="Mockler T.C."/>
            <person name="Schmutz J."/>
            <person name="Rokhsar D."/>
            <person name="Bevan M.W."/>
        </authorList>
    </citation>
    <scope>NUCLEOTIDE SEQUENCE</scope>
    <source>
        <strain evidence="7">Bd21</strain>
    </source>
</reference>
<dbReference type="EnsemblPlants" id="KQK17899">
    <property type="protein sequence ID" value="KQK17899"/>
    <property type="gene ID" value="BRADI_1g37480v3"/>
</dbReference>
<dbReference type="Gramene" id="KQK17899">
    <property type="protein sequence ID" value="KQK17899"/>
    <property type="gene ID" value="BRADI_1g37480v3"/>
</dbReference>
<dbReference type="eggNOG" id="KOG1601">
    <property type="taxonomic scope" value="Eukaryota"/>
</dbReference>
<keyword evidence="9" id="KW-1185">Reference proteome</keyword>
<keyword evidence="3" id="KW-0862">Zinc</keyword>
<dbReference type="PANTHER" id="PTHR47255">
    <property type="entry name" value="GATA TRANSCRIPTION FACTOR 22-RELATED"/>
    <property type="match status" value="1"/>
</dbReference>
<evidence type="ECO:0000256" key="2">
    <source>
        <dbReference type="ARBA" id="ARBA00022771"/>
    </source>
</evidence>
<reference evidence="7 8" key="1">
    <citation type="journal article" date="2010" name="Nature">
        <title>Genome sequencing and analysis of the model grass Brachypodium distachyon.</title>
        <authorList>
            <consortium name="International Brachypodium Initiative"/>
        </authorList>
    </citation>
    <scope>NUCLEOTIDE SEQUENCE [LARGE SCALE GENOMIC DNA]</scope>
    <source>
        <strain evidence="7">Bd21</strain>
        <strain evidence="8">cv. Bd21</strain>
    </source>
</reference>
<reference evidence="8" key="3">
    <citation type="submission" date="2018-08" db="UniProtKB">
        <authorList>
            <consortium name="EnsemblPlants"/>
        </authorList>
    </citation>
    <scope>IDENTIFICATION</scope>
    <source>
        <strain evidence="8">cv. Bd21</strain>
    </source>
</reference>
<dbReference type="RefSeq" id="XP_003563721.1">
    <property type="nucleotide sequence ID" value="XM_003563673.4"/>
</dbReference>
<feature type="region of interest" description="Disordered" evidence="5">
    <location>
        <begin position="222"/>
        <end position="247"/>
    </location>
</feature>
<dbReference type="GeneID" id="100833248"/>
<dbReference type="OMA" id="YDPYDMG"/>
<evidence type="ECO:0000313" key="7">
    <source>
        <dbReference type="EMBL" id="KQK17899.1"/>
    </source>
</evidence>
<sequence>MSTIYMSQLSAAFPLMEEDHHQDHHQGHFQNFTLPKDPPILFPFVINNSSPSDNSLSYGSGHHLRQQHHAMLEAPQHMIGGSSSVFLAPFPTVESIRDDMIERSSSYDPYDIEKLQATNGSLKARKWTAPAPAAKMRITRKTSDPAGTVKKPRKRAQAYEDHHMNQGQALGVIRTCSDCNTTKTPLWRSGPCGPKSLCNACGIRQRKARRAMMAPGAAPLTTGSGIVGGKGTGDAHPKAKKEKRAADVDRSLPFKKRCKVVIQDHTATNGAAPVEANAAEPAAVSVSTAAAAPVKEGLVNTIGVNWSNSPTAPGTACSFLPSSVPALDEITDAAMLLMTLSCELVRS</sequence>
<dbReference type="InterPro" id="IPR000679">
    <property type="entry name" value="Znf_GATA"/>
</dbReference>
<dbReference type="GO" id="GO:0005634">
    <property type="term" value="C:nucleus"/>
    <property type="evidence" value="ECO:0000318"/>
    <property type="project" value="GO_Central"/>
</dbReference>
<dbReference type="Proteomes" id="UP000008810">
    <property type="component" value="Chromosome 1"/>
</dbReference>
<dbReference type="GO" id="GO:0000976">
    <property type="term" value="F:transcription cis-regulatory region binding"/>
    <property type="evidence" value="ECO:0000318"/>
    <property type="project" value="GO_Central"/>
</dbReference>
<keyword evidence="2 4" id="KW-0863">Zinc-finger</keyword>
<dbReference type="SMART" id="SM00401">
    <property type="entry name" value="ZnF_GATA"/>
    <property type="match status" value="1"/>
</dbReference>
<dbReference type="PROSITE" id="PS00344">
    <property type="entry name" value="GATA_ZN_FINGER_1"/>
    <property type="match status" value="1"/>
</dbReference>
<dbReference type="Gene3D" id="3.30.50.10">
    <property type="entry name" value="Erythroid Transcription Factor GATA-1, subunit A"/>
    <property type="match status" value="1"/>
</dbReference>
<evidence type="ECO:0000259" key="6">
    <source>
        <dbReference type="PROSITE" id="PS50114"/>
    </source>
</evidence>
<proteinExistence type="predicted"/>
<gene>
    <name evidence="8" type="primary">LOC100833248</name>
    <name evidence="7" type="ORF">BRADI_1g37480v3</name>
</gene>
<dbReference type="SUPFAM" id="SSF57716">
    <property type="entry name" value="Glucocorticoid receptor-like (DNA-binding domain)"/>
    <property type="match status" value="1"/>
</dbReference>
<dbReference type="CDD" id="cd00202">
    <property type="entry name" value="ZnF_GATA"/>
    <property type="match status" value="1"/>
</dbReference>
<feature type="domain" description="GATA-type" evidence="6">
    <location>
        <begin position="174"/>
        <end position="206"/>
    </location>
</feature>
<dbReference type="OrthoDB" id="2162994at2759"/>
<accession>I1GXU4</accession>
<dbReference type="PANTHER" id="PTHR47255:SF4">
    <property type="entry name" value="GATA ZINC FINGER DOMAIN-CONTAINING PROTEIN 12"/>
    <property type="match status" value="1"/>
</dbReference>
<dbReference type="EMBL" id="CM000880">
    <property type="protein sequence ID" value="KQK17899.1"/>
    <property type="molecule type" value="Genomic_DNA"/>
</dbReference>
<dbReference type="InterPro" id="IPR013088">
    <property type="entry name" value="Znf_NHR/GATA"/>
</dbReference>
<name>I1GXU4_BRADI</name>
<evidence type="ECO:0000256" key="1">
    <source>
        <dbReference type="ARBA" id="ARBA00022723"/>
    </source>
</evidence>
<protein>
    <recommendedName>
        <fullName evidence="6">GATA-type domain-containing protein</fullName>
    </recommendedName>
</protein>
<dbReference type="Pfam" id="PF00320">
    <property type="entry name" value="GATA"/>
    <property type="match status" value="1"/>
</dbReference>
<organism evidence="8">
    <name type="scientific">Brachypodium distachyon</name>
    <name type="common">Purple false brome</name>
    <name type="synonym">Trachynia distachya</name>
    <dbReference type="NCBI Taxonomy" id="15368"/>
    <lineage>
        <taxon>Eukaryota</taxon>
        <taxon>Viridiplantae</taxon>
        <taxon>Streptophyta</taxon>
        <taxon>Embryophyta</taxon>
        <taxon>Tracheophyta</taxon>
        <taxon>Spermatophyta</taxon>
        <taxon>Magnoliopsida</taxon>
        <taxon>Liliopsida</taxon>
        <taxon>Poales</taxon>
        <taxon>Poaceae</taxon>
        <taxon>BOP clade</taxon>
        <taxon>Pooideae</taxon>
        <taxon>Stipodae</taxon>
        <taxon>Brachypodieae</taxon>
        <taxon>Brachypodium</taxon>
    </lineage>
</organism>
<keyword evidence="1" id="KW-0479">Metal-binding</keyword>
<evidence type="ECO:0000256" key="3">
    <source>
        <dbReference type="ARBA" id="ARBA00022833"/>
    </source>
</evidence>
<dbReference type="InterPro" id="IPR052138">
    <property type="entry name" value="GATA_ZnFinger_Domain"/>
</dbReference>
<dbReference type="GO" id="GO:0008270">
    <property type="term" value="F:zinc ion binding"/>
    <property type="evidence" value="ECO:0007669"/>
    <property type="project" value="UniProtKB-KW"/>
</dbReference>
<evidence type="ECO:0000256" key="4">
    <source>
        <dbReference type="PROSITE-ProRule" id="PRU00094"/>
    </source>
</evidence>